<accession>A0A7W6NUA9</accession>
<gene>
    <name evidence="1" type="ORF">GGR46_000362</name>
</gene>
<evidence type="ECO:0000313" key="1">
    <source>
        <dbReference type="EMBL" id="MBB4096829.1"/>
    </source>
</evidence>
<evidence type="ECO:0000313" key="2">
    <source>
        <dbReference type="Proteomes" id="UP000557392"/>
    </source>
</evidence>
<name>A0A7W6NUA9_9SPHN</name>
<comment type="caution">
    <text evidence="1">The sequence shown here is derived from an EMBL/GenBank/DDBJ whole genome shotgun (WGS) entry which is preliminary data.</text>
</comment>
<reference evidence="1 2" key="1">
    <citation type="submission" date="2020-08" db="EMBL/GenBank/DDBJ databases">
        <title>Genomic Encyclopedia of Type Strains, Phase IV (KMG-IV): sequencing the most valuable type-strain genomes for metagenomic binning, comparative biology and taxonomic classification.</title>
        <authorList>
            <person name="Goeker M."/>
        </authorList>
    </citation>
    <scope>NUCLEOTIDE SEQUENCE [LARGE SCALE GENOMIC DNA]</scope>
    <source>
        <strain evidence="1 2">DSM 101806</strain>
    </source>
</reference>
<sequence>MEYDNQTFEGVEVTLDGNSYRNCSFNNVTLIYSGGPVDMTDCRMDRFQIRFGGDLAQGLHTLYQLFGTEGMLQIIRGFTEPTAGEFQIDR</sequence>
<keyword evidence="2" id="KW-1185">Reference proteome</keyword>
<dbReference type="Proteomes" id="UP000557392">
    <property type="component" value="Unassembled WGS sequence"/>
</dbReference>
<dbReference type="AlphaFoldDB" id="A0A7W6NUA9"/>
<dbReference type="RefSeq" id="WP_183994012.1">
    <property type="nucleotide sequence ID" value="NZ_JACIEH010000001.1"/>
</dbReference>
<dbReference type="EMBL" id="JACIEH010000001">
    <property type="protein sequence ID" value="MBB4096829.1"/>
    <property type="molecule type" value="Genomic_DNA"/>
</dbReference>
<organism evidence="1 2">
    <name type="scientific">Sphingomonas kyeonggiensis</name>
    <dbReference type="NCBI Taxonomy" id="1268553"/>
    <lineage>
        <taxon>Bacteria</taxon>
        <taxon>Pseudomonadati</taxon>
        <taxon>Pseudomonadota</taxon>
        <taxon>Alphaproteobacteria</taxon>
        <taxon>Sphingomonadales</taxon>
        <taxon>Sphingomonadaceae</taxon>
        <taxon>Sphingomonas</taxon>
    </lineage>
</organism>
<protein>
    <submittedName>
        <fullName evidence="1">Uncharacterized protein</fullName>
    </submittedName>
</protein>
<proteinExistence type="predicted"/>